<dbReference type="Proteomes" id="UP001596505">
    <property type="component" value="Unassembled WGS sequence"/>
</dbReference>
<dbReference type="SUPFAM" id="SSF51905">
    <property type="entry name" value="FAD/NAD(P)-binding domain"/>
    <property type="match status" value="1"/>
</dbReference>
<dbReference type="Gene3D" id="3.50.50.60">
    <property type="entry name" value="FAD/NAD(P)-binding domain"/>
    <property type="match status" value="2"/>
</dbReference>
<accession>A0ABW2Q775</accession>
<comment type="caution">
    <text evidence="3">The sequence shown here is derived from an EMBL/GenBank/DDBJ whole genome shotgun (WGS) entry which is preliminary data.</text>
</comment>
<dbReference type="PANTHER" id="PTHR42949">
    <property type="entry name" value="ANAEROBIC GLYCEROL-3-PHOSPHATE DEHYDROGENASE SUBUNIT B"/>
    <property type="match status" value="1"/>
</dbReference>
<keyword evidence="4" id="KW-1185">Reference proteome</keyword>
<dbReference type="PRINTS" id="PR00469">
    <property type="entry name" value="PNDRDTASEII"/>
</dbReference>
<evidence type="ECO:0000313" key="4">
    <source>
        <dbReference type="Proteomes" id="UP001596505"/>
    </source>
</evidence>
<dbReference type="InterPro" id="IPR051691">
    <property type="entry name" value="Metab_Enz_Cyan_OpOx_G3PDH"/>
</dbReference>
<dbReference type="Pfam" id="PF07992">
    <property type="entry name" value="Pyr_redox_2"/>
    <property type="match status" value="1"/>
</dbReference>
<gene>
    <name evidence="3" type="ORF">ACFQRG_20750</name>
</gene>
<proteinExistence type="predicted"/>
<reference evidence="4" key="1">
    <citation type="journal article" date="2019" name="Int. J. Syst. Evol. Microbiol.">
        <title>The Global Catalogue of Microorganisms (GCM) 10K type strain sequencing project: providing services to taxonomists for standard genome sequencing and annotation.</title>
        <authorList>
            <consortium name="The Broad Institute Genomics Platform"/>
            <consortium name="The Broad Institute Genome Sequencing Center for Infectious Disease"/>
            <person name="Wu L."/>
            <person name="Ma J."/>
        </authorList>
    </citation>
    <scope>NUCLEOTIDE SEQUENCE [LARGE SCALE GENOMIC DNA]</scope>
    <source>
        <strain evidence="4">CGMCC 1.16305</strain>
    </source>
</reference>
<protein>
    <submittedName>
        <fullName evidence="3">NAD(P)/FAD-dependent oxidoreductase</fullName>
    </submittedName>
</protein>
<organism evidence="3 4">
    <name type="scientific">Scopulibacillus cellulosilyticus</name>
    <dbReference type="NCBI Taxonomy" id="2665665"/>
    <lineage>
        <taxon>Bacteria</taxon>
        <taxon>Bacillati</taxon>
        <taxon>Bacillota</taxon>
        <taxon>Bacilli</taxon>
        <taxon>Bacillales</taxon>
        <taxon>Sporolactobacillaceae</taxon>
        <taxon>Scopulibacillus</taxon>
    </lineage>
</organism>
<feature type="domain" description="FAD/NAD(P)-binding" evidence="2">
    <location>
        <begin position="4"/>
        <end position="286"/>
    </location>
</feature>
<dbReference type="EMBL" id="JBHTCO010000044">
    <property type="protein sequence ID" value="MFC7395341.1"/>
    <property type="molecule type" value="Genomic_DNA"/>
</dbReference>
<sequence>METDLLIIGGGPSGLNAAYEPATKGLKVTVVDESYAFGGQLKQQTQFLEPSSSFKRERGIVLRQQLIDRLLPYQVNFLAKHTFIGTYKNGRIGISNGETVIPIHTKKMIIATGAAEDAIVFPGWTLPGVMTVGAAQILMNRELVLPGKDAIILGSHDFALEVAQQLDAVGVKVHGIFEGEEKIAASKPEDIEQIKKLNIPIFLNTVITSAQGKEKVEKVYMEQNGKEMMCHADLVCISGGLSPILESLEIMNCELTYQKELGGWLPKYDINFETSQNSVYVAGNAAGVTSAGALLVTGEIAGTSVLESLGVLTSEEAKERKQRLWKELYQIETSKSNETFNARTKVIKDFHLETNRPLSEEFVFGLGCQ</sequence>
<evidence type="ECO:0000313" key="3">
    <source>
        <dbReference type="EMBL" id="MFC7395341.1"/>
    </source>
</evidence>
<dbReference type="InterPro" id="IPR023753">
    <property type="entry name" value="FAD/NAD-binding_dom"/>
</dbReference>
<evidence type="ECO:0000256" key="1">
    <source>
        <dbReference type="ARBA" id="ARBA00023002"/>
    </source>
</evidence>
<dbReference type="InterPro" id="IPR036188">
    <property type="entry name" value="FAD/NAD-bd_sf"/>
</dbReference>
<name>A0ABW2Q775_9BACL</name>
<dbReference type="RefSeq" id="WP_380969797.1">
    <property type="nucleotide sequence ID" value="NZ_JBHTCO010000044.1"/>
</dbReference>
<dbReference type="PRINTS" id="PR00368">
    <property type="entry name" value="FADPNR"/>
</dbReference>
<evidence type="ECO:0000259" key="2">
    <source>
        <dbReference type="Pfam" id="PF07992"/>
    </source>
</evidence>
<dbReference type="PANTHER" id="PTHR42949:SF3">
    <property type="entry name" value="ANAEROBIC GLYCEROL-3-PHOSPHATE DEHYDROGENASE SUBUNIT B"/>
    <property type="match status" value="1"/>
</dbReference>
<keyword evidence="1" id="KW-0560">Oxidoreductase</keyword>